<evidence type="ECO:0000256" key="8">
    <source>
        <dbReference type="ARBA" id="ARBA00023015"/>
    </source>
</evidence>
<dbReference type="InterPro" id="IPR012677">
    <property type="entry name" value="Nucleotide-bd_a/b_plait_sf"/>
</dbReference>
<keyword evidence="3 12" id="KW-0678">Repressor</keyword>
<evidence type="ECO:0000259" key="14">
    <source>
        <dbReference type="Pfam" id="PF00508"/>
    </source>
</evidence>
<evidence type="ECO:0000256" key="13">
    <source>
        <dbReference type="SAM" id="MobiDB-lite"/>
    </source>
</evidence>
<comment type="similarity">
    <text evidence="12">Belongs to the papillomaviridae E2 protein family.</text>
</comment>
<protein>
    <recommendedName>
        <fullName evidence="12">Regulatory protein E2</fullName>
    </recommendedName>
</protein>
<dbReference type="Proteomes" id="UP000138523">
    <property type="component" value="Genome"/>
</dbReference>
<comment type="PTM">
    <text evidence="12">Phosphorylated.</text>
</comment>
<dbReference type="InterPro" id="IPR042504">
    <property type="entry name" value="Regulatory_protein_E2_N_2"/>
</dbReference>
<evidence type="ECO:0000256" key="3">
    <source>
        <dbReference type="ARBA" id="ARBA00022491"/>
    </source>
</evidence>
<evidence type="ECO:0000256" key="5">
    <source>
        <dbReference type="ARBA" id="ARBA00022553"/>
    </source>
</evidence>
<dbReference type="GO" id="GO:0006351">
    <property type="term" value="P:DNA-templated transcription"/>
    <property type="evidence" value="ECO:0007669"/>
    <property type="project" value="UniProtKB-UniRule"/>
</dbReference>
<feature type="region of interest" description="Disordered" evidence="13">
    <location>
        <begin position="270"/>
        <end position="314"/>
    </location>
</feature>
<feature type="domain" description="Papillomavirus E2 C-terminal" evidence="15">
    <location>
        <begin position="327"/>
        <end position="405"/>
    </location>
</feature>
<evidence type="ECO:0000256" key="1">
    <source>
        <dbReference type="ARBA" id="ARBA00004147"/>
    </source>
</evidence>
<comment type="subcellular location">
    <subcellularLocation>
        <location evidence="1 12">Host nucleus</location>
    </subcellularLocation>
</comment>
<feature type="region of interest" description="DNA-binding domain" evidence="12">
    <location>
        <begin position="325"/>
        <end position="409"/>
    </location>
</feature>
<evidence type="ECO:0000256" key="2">
    <source>
        <dbReference type="ARBA" id="ARBA00007794"/>
    </source>
</evidence>
<keyword evidence="9 12" id="KW-0238">DNA-binding</keyword>
<keyword evidence="4 12" id="KW-0244">Early protein</keyword>
<keyword evidence="11 12" id="KW-0804">Transcription</keyword>
<dbReference type="Gene3D" id="1.10.287.30">
    <property type="entry name" value="E2 (early) protein, N terminal domain, subdomain 1"/>
    <property type="match status" value="1"/>
</dbReference>
<reference evidence="16 17" key="1">
    <citation type="submission" date="2016-02" db="EMBL/GenBank/DDBJ databases">
        <title>Complete genome sequence of bovine papillomavirus type 5 in Amazon region, Brazil.</title>
        <authorList>
            <person name="Daudt C."/>
            <person name="da Silva F.R.C."/>
            <person name="Weber M.N."/>
            <person name="Cibulski S.P."/>
            <person name="Varela A.P.M."/>
            <person name="Mayer F.Q."/>
            <person name="Roehe P.M."/>
            <person name="Canal C.W."/>
        </authorList>
    </citation>
    <scope>NUCLEOTIDE SEQUENCE [LARGE SCALE GENOMIC DNA]</scope>
    <source>
        <strain evidence="16">BRA/05AC12</strain>
    </source>
</reference>
<dbReference type="SUPFAM" id="SSF54957">
    <property type="entry name" value="Viral DNA-binding domain"/>
    <property type="match status" value="1"/>
</dbReference>
<gene>
    <name evidence="12 16" type="primary">E2</name>
</gene>
<dbReference type="GO" id="GO:0003700">
    <property type="term" value="F:DNA-binding transcription factor activity"/>
    <property type="evidence" value="ECO:0007669"/>
    <property type="project" value="UniProtKB-UniRule"/>
</dbReference>
<dbReference type="InterPro" id="IPR033668">
    <property type="entry name" value="Reg_prot_E2"/>
</dbReference>
<sequence length="409" mass="45037">MAAAERLSAAQETQMTLLEKPSFDLKDHISYYGALRTENTIFYAARKKGLTSLGHCPVPTLATAAANAKAAIEMQLLLKDLLRSPFAKNDWSLNDVSHERYKAPPSDTLKRKPRIVEVIFDKDPQNKTWYTLWDEVYVCTVDGWTLTTSGADATGIFVNMQGSRQYYEHFGEDAQRFGTSGTWEVIDQNQRFHFPPSSRADTTDGLPGLQEEPRGGDGPSCSGPAPAIPDSPSRCLSRGFAGRDPGCHRNRHRVHPYILSGGQGILVTSSASSTVQGPLSPGSSQHSQSRCRPPSPDSTETERARTPVNSDRQRAGEFDLLKGGCRPCCLIEGNGNKVKCLRFRLKKSHRPRFLDITTTFWATGNEGSDRQGNGTILITFTDTTQRDLFLGSVSIPGELSVRRITISTD</sequence>
<feature type="domain" description="Papillomavirus E2 N-terminal" evidence="14">
    <location>
        <begin position="3"/>
        <end position="195"/>
    </location>
</feature>
<dbReference type="GO" id="GO:0006260">
    <property type="term" value="P:DNA replication"/>
    <property type="evidence" value="ECO:0007669"/>
    <property type="project" value="UniProtKB-KW"/>
</dbReference>
<keyword evidence="10 12" id="KW-0010">Activator</keyword>
<dbReference type="InterPro" id="IPR035975">
    <property type="entry name" value="E2/EBNA1_C_sf"/>
</dbReference>
<evidence type="ECO:0000256" key="9">
    <source>
        <dbReference type="ARBA" id="ARBA00023125"/>
    </source>
</evidence>
<dbReference type="GO" id="GO:0003677">
    <property type="term" value="F:DNA binding"/>
    <property type="evidence" value="ECO:0007669"/>
    <property type="project" value="UniProtKB-UniRule"/>
</dbReference>
<evidence type="ECO:0000259" key="15">
    <source>
        <dbReference type="Pfam" id="PF00511"/>
    </source>
</evidence>
<keyword evidence="6 12" id="KW-1048">Host nucleus</keyword>
<keyword evidence="7 12" id="KW-0235">DNA replication</keyword>
<dbReference type="SUPFAM" id="SSF51332">
    <property type="entry name" value="E2 regulatory, transactivation domain"/>
    <property type="match status" value="1"/>
</dbReference>
<dbReference type="InterPro" id="IPR042503">
    <property type="entry name" value="Regulatory_protein_E2_N_1"/>
</dbReference>
<comment type="function">
    <text evidence="12">Plays a role in the initiation of viral DNA replication. A dimer of E2 interacts with a dimer of E1 in order to improve specificity of E1 DNA binding activity. Once the complex recognizes and binds DNA at specific sites, the E2 dimer is removed from DNA. E2 also regulates viral transcription through binding to the E2RE response element (5'-ACCNNNNNNGGT-3') present in multiple copies in the regulatory regions of the viral genome. Activates or represses transcription depending on E2RE's position with regards to proximal promoter elements including the TATA-box. Repression occurs by sterically hindering the assembly of the transcription initiation complex.</text>
</comment>
<dbReference type="InterPro" id="IPR001866">
    <property type="entry name" value="PPV_E2_N"/>
</dbReference>
<evidence type="ECO:0000256" key="7">
    <source>
        <dbReference type="ARBA" id="ARBA00022705"/>
    </source>
</evidence>
<dbReference type="GO" id="GO:0006275">
    <property type="term" value="P:regulation of DNA replication"/>
    <property type="evidence" value="ECO:0007669"/>
    <property type="project" value="UniProtKB-UniRule"/>
</dbReference>
<comment type="similarity">
    <text evidence="2">Belongs to the papillomaviridae E8^E2C protein family.</text>
</comment>
<feature type="compositionally biased region" description="Polar residues" evidence="13">
    <location>
        <begin position="270"/>
        <end position="290"/>
    </location>
</feature>
<evidence type="ECO:0000313" key="17">
    <source>
        <dbReference type="Proteomes" id="UP000138523"/>
    </source>
</evidence>
<evidence type="ECO:0000256" key="12">
    <source>
        <dbReference type="HAMAP-Rule" id="MF_04001"/>
    </source>
</evidence>
<keyword evidence="5 12" id="KW-0597">Phosphoprotein</keyword>
<comment type="subunit">
    <text evidence="12">Binds DNA as homodimer. Interacts with protein E1; this interaction greatly increases E1 DNA-binding activity. Interacts with protein L1; this interaction enhances E2-dependent replication and transcription activation. Interacts with protein L2; this interaction inhibits E2 transcriptional activity but not DNA replication function E2. Interacts with protein E7; this interaction inhibits E7 oncogenic activity. Interacts with host TAF1; this interaction modulates E2-dependent transcriptional regulation. Interacts with host BRD4; this interaction mediates E2 transcriptional activation function. Additionally, the interaction with host BRD4 on mitotic chromosomes mediates tethering of the viral genome. Interacts with host TOPBP1; this interaction is required for optimal viral DNA replication.</text>
</comment>
<dbReference type="InterPro" id="IPR000427">
    <property type="entry name" value="Papillomavirus_E2_C"/>
</dbReference>
<proteinExistence type="inferred from homology"/>
<dbReference type="HAMAP" id="MF_04001">
    <property type="entry name" value="PPV_E2"/>
    <property type="match status" value="1"/>
</dbReference>
<dbReference type="GO" id="GO:0042025">
    <property type="term" value="C:host cell nucleus"/>
    <property type="evidence" value="ECO:0007669"/>
    <property type="project" value="UniProtKB-SubCell"/>
</dbReference>
<organism evidence="16 17">
    <name type="scientific">Epsilonpapillomavirus 1</name>
    <dbReference type="NCBI Taxonomy" id="40537"/>
    <lineage>
        <taxon>Viruses</taxon>
        <taxon>Monodnaviria</taxon>
        <taxon>Shotokuvirae</taxon>
        <taxon>Cossaviricota</taxon>
        <taxon>Papovaviricetes</taxon>
        <taxon>Zurhausenvirales</taxon>
        <taxon>Papillomaviridae</taxon>
        <taxon>Firstpapillomavirinae</taxon>
        <taxon>Epsilonpapillomavirus</taxon>
    </lineage>
</organism>
<dbReference type="Gene3D" id="3.30.70.330">
    <property type="match status" value="1"/>
</dbReference>
<evidence type="ECO:0000313" key="16">
    <source>
        <dbReference type="EMBL" id="AMZ04150.1"/>
    </source>
</evidence>
<evidence type="ECO:0000256" key="4">
    <source>
        <dbReference type="ARBA" id="ARBA00022518"/>
    </source>
</evidence>
<name>A0A165XUW3_9PAPI</name>
<feature type="compositionally biased region" description="Basic and acidic residues" evidence="13">
    <location>
        <begin position="300"/>
        <end position="314"/>
    </location>
</feature>
<dbReference type="InterPro" id="IPR036050">
    <property type="entry name" value="Regulatory_protein_E2_N"/>
</dbReference>
<keyword evidence="8 12" id="KW-0805">Transcription regulation</keyword>
<dbReference type="EMBL" id="KU707883">
    <property type="protein sequence ID" value="AMZ04150.1"/>
    <property type="molecule type" value="Genomic_DNA"/>
</dbReference>
<evidence type="ECO:0000256" key="10">
    <source>
        <dbReference type="ARBA" id="ARBA00023159"/>
    </source>
</evidence>
<evidence type="ECO:0000256" key="6">
    <source>
        <dbReference type="ARBA" id="ARBA00022562"/>
    </source>
</evidence>
<dbReference type="GO" id="GO:0039693">
    <property type="term" value="P:viral DNA genome replication"/>
    <property type="evidence" value="ECO:0007669"/>
    <property type="project" value="UniProtKB-UniRule"/>
</dbReference>
<comment type="caution">
    <text evidence="12">Lacks conserved residue(s) required for the propagation of feature annotation.</text>
</comment>
<dbReference type="Gene3D" id="2.170.200.10">
    <property type="entry name" value="Papillomavirus E2 early protein domain"/>
    <property type="match status" value="1"/>
</dbReference>
<dbReference type="Pfam" id="PF00511">
    <property type="entry name" value="PPV_E2_C"/>
    <property type="match status" value="1"/>
</dbReference>
<feature type="region of interest" description="Disordered" evidence="13">
    <location>
        <begin position="192"/>
        <end position="236"/>
    </location>
</feature>
<evidence type="ECO:0000256" key="11">
    <source>
        <dbReference type="ARBA" id="ARBA00023163"/>
    </source>
</evidence>
<dbReference type="GO" id="GO:0000166">
    <property type="term" value="F:nucleotide binding"/>
    <property type="evidence" value="ECO:0007669"/>
    <property type="project" value="UniProtKB-UniRule"/>
</dbReference>
<dbReference type="Pfam" id="PF00508">
    <property type="entry name" value="PPV_E2_N"/>
    <property type="match status" value="1"/>
</dbReference>
<accession>A0A165XUW3</accession>